<sequence length="318" mass="35227">MLPVYKINLPTPYPVGPVNVYLIKSKPCTLIDTGPDLPASRRALEEALASCRVALQDIERIIITHCHPDHCGLAGAIREAAGAQIFVNGVEAGRLTGERDYFKEIFPSLVKAGVPPGLIQELAVYMRARQYRQVPKSGILPLADREVLTFEDGELVVQNFPGHSQGHICLYDPQSRNFFSGDFLLPHITPNPLMEVSPETGRRLPAKKMYLDGLAHLLEMDIAEIWPGHGENIVNWQVTVDEVFRHHSDRNDTVYRLLGERGRTAYEIAVALFPRIGGFDVVLGVSEALAALDILLEDGRAKAEEEKGVLLYFKADGN</sequence>
<dbReference type="AlphaFoldDB" id="A5CZ26"/>
<dbReference type="CDD" id="cd07725">
    <property type="entry name" value="TTHA1429-like_MBL-fold"/>
    <property type="match status" value="1"/>
</dbReference>
<organism evidence="2 3">
    <name type="scientific">Pelotomaculum thermopropionicum (strain DSM 13744 / JCM 10971 / SI)</name>
    <dbReference type="NCBI Taxonomy" id="370438"/>
    <lineage>
        <taxon>Bacteria</taxon>
        <taxon>Bacillati</taxon>
        <taxon>Bacillota</taxon>
        <taxon>Clostridia</taxon>
        <taxon>Eubacteriales</taxon>
        <taxon>Desulfotomaculaceae</taxon>
        <taxon>Pelotomaculum</taxon>
    </lineage>
</organism>
<dbReference type="EMBL" id="AP009389">
    <property type="protein sequence ID" value="BAF60773.1"/>
    <property type="molecule type" value="Genomic_DNA"/>
</dbReference>
<dbReference type="PANTHER" id="PTHR23131:SF4">
    <property type="entry name" value="METALLO-BETA-LACTAMASE SUPERFAMILY POTEIN"/>
    <property type="match status" value="1"/>
</dbReference>
<dbReference type="eggNOG" id="COG0491">
    <property type="taxonomic scope" value="Bacteria"/>
</dbReference>
<feature type="domain" description="Metallo-beta-lactamase" evidence="1">
    <location>
        <begin position="17"/>
        <end position="229"/>
    </location>
</feature>
<dbReference type="Pfam" id="PF00753">
    <property type="entry name" value="Lactamase_B"/>
    <property type="match status" value="1"/>
</dbReference>
<dbReference type="HOGENOM" id="CLU_048478_0_2_9"/>
<dbReference type="InterPro" id="IPR036866">
    <property type="entry name" value="RibonucZ/Hydroxyglut_hydro"/>
</dbReference>
<protein>
    <submittedName>
        <fullName evidence="2">Zn-dependent hydrolases</fullName>
    </submittedName>
</protein>
<evidence type="ECO:0000259" key="1">
    <source>
        <dbReference type="SMART" id="SM00849"/>
    </source>
</evidence>
<keyword evidence="2" id="KW-0378">Hydrolase</keyword>
<dbReference type="InterPro" id="IPR001279">
    <property type="entry name" value="Metallo-B-lactamas"/>
</dbReference>
<evidence type="ECO:0000313" key="2">
    <source>
        <dbReference type="EMBL" id="BAF60773.1"/>
    </source>
</evidence>
<dbReference type="SMART" id="SM00849">
    <property type="entry name" value="Lactamase_B"/>
    <property type="match status" value="1"/>
</dbReference>
<dbReference type="InterPro" id="IPR050662">
    <property type="entry name" value="Sec-metab_biosynth-thioest"/>
</dbReference>
<dbReference type="Proteomes" id="UP000006556">
    <property type="component" value="Chromosome"/>
</dbReference>
<reference evidence="3" key="1">
    <citation type="journal article" date="2008" name="Genome Res.">
        <title>The genome of Pelotomaculum thermopropionicum reveals niche-associated evolution in anaerobic microbiota.</title>
        <authorList>
            <person name="Kosaka T."/>
            <person name="Kato S."/>
            <person name="Shimoyama T."/>
            <person name="Ishii S."/>
            <person name="Abe T."/>
            <person name="Watanabe K."/>
        </authorList>
    </citation>
    <scope>NUCLEOTIDE SEQUENCE [LARGE SCALE GENOMIC DNA]</scope>
    <source>
        <strain evidence="3">DSM 13744 / JCM 10971 / SI</strain>
    </source>
</reference>
<name>A5CZ26_PELTS</name>
<keyword evidence="3" id="KW-1185">Reference proteome</keyword>
<accession>A5CZ26</accession>
<dbReference type="GO" id="GO:0016787">
    <property type="term" value="F:hydrolase activity"/>
    <property type="evidence" value="ECO:0007669"/>
    <property type="project" value="UniProtKB-KW"/>
</dbReference>
<dbReference type="STRING" id="370438.PTH_2592"/>
<dbReference type="PANTHER" id="PTHR23131">
    <property type="entry name" value="ENDORIBONUCLEASE LACTB2"/>
    <property type="match status" value="1"/>
</dbReference>
<evidence type="ECO:0000313" key="3">
    <source>
        <dbReference type="Proteomes" id="UP000006556"/>
    </source>
</evidence>
<dbReference type="KEGG" id="pth:PTH_2592"/>
<dbReference type="Gene3D" id="3.60.15.10">
    <property type="entry name" value="Ribonuclease Z/Hydroxyacylglutathione hydrolase-like"/>
    <property type="match status" value="1"/>
</dbReference>
<dbReference type="SUPFAM" id="SSF56281">
    <property type="entry name" value="Metallo-hydrolase/oxidoreductase"/>
    <property type="match status" value="1"/>
</dbReference>
<gene>
    <name evidence="2" type="primary">GloB</name>
    <name evidence="2" type="ordered locus">PTH_2592</name>
</gene>
<proteinExistence type="predicted"/>